<dbReference type="InterPro" id="IPR038765">
    <property type="entry name" value="Papain-like_cys_pep_sf"/>
</dbReference>
<dbReference type="AlphaFoldDB" id="A0AAV4SGN7"/>
<dbReference type="Gene3D" id="3.30.40.10">
    <property type="entry name" value="Zinc/RING finger domain, C3HC4 (zinc finger)"/>
    <property type="match status" value="1"/>
</dbReference>
<name>A0AAV4SGN7_9ARAC</name>
<dbReference type="GO" id="GO:0016579">
    <property type="term" value="P:protein deubiquitination"/>
    <property type="evidence" value="ECO:0007669"/>
    <property type="project" value="InterPro"/>
</dbReference>
<evidence type="ECO:0000313" key="10">
    <source>
        <dbReference type="Proteomes" id="UP001054837"/>
    </source>
</evidence>
<evidence type="ECO:0000256" key="3">
    <source>
        <dbReference type="ARBA" id="ARBA00022771"/>
    </source>
</evidence>
<feature type="domain" description="USP" evidence="7">
    <location>
        <begin position="384"/>
        <end position="696"/>
    </location>
</feature>
<gene>
    <name evidence="9" type="primary">Usp22</name>
    <name evidence="9" type="ORF">CDAR_440031</name>
</gene>
<evidence type="ECO:0000256" key="2">
    <source>
        <dbReference type="ARBA" id="ARBA00022723"/>
    </source>
</evidence>
<dbReference type="Proteomes" id="UP001054837">
    <property type="component" value="Unassembled WGS sequence"/>
</dbReference>
<evidence type="ECO:0000256" key="1">
    <source>
        <dbReference type="ARBA" id="ARBA00009085"/>
    </source>
</evidence>
<feature type="domain" description="UBP-type" evidence="8">
    <location>
        <begin position="239"/>
        <end position="348"/>
    </location>
</feature>
<dbReference type="SUPFAM" id="SSF54001">
    <property type="entry name" value="Cysteine proteinases"/>
    <property type="match status" value="1"/>
</dbReference>
<dbReference type="PROSITE" id="PS00972">
    <property type="entry name" value="USP_1"/>
    <property type="match status" value="1"/>
</dbReference>
<feature type="region of interest" description="Disordered" evidence="6">
    <location>
        <begin position="86"/>
        <end position="196"/>
    </location>
</feature>
<dbReference type="PANTHER" id="PTHR24006">
    <property type="entry name" value="UBIQUITIN CARBOXYL-TERMINAL HYDROLASE"/>
    <property type="match status" value="1"/>
</dbReference>
<dbReference type="InterPro" id="IPR013083">
    <property type="entry name" value="Znf_RING/FYVE/PHD"/>
</dbReference>
<keyword evidence="3 5" id="KW-0863">Zinc-finger</keyword>
<feature type="compositionally biased region" description="Acidic residues" evidence="6">
    <location>
        <begin position="86"/>
        <end position="152"/>
    </location>
</feature>
<dbReference type="InterPro" id="IPR050164">
    <property type="entry name" value="Peptidase_C19"/>
</dbReference>
<keyword evidence="2" id="KW-0479">Metal-binding</keyword>
<dbReference type="GO" id="GO:0008270">
    <property type="term" value="F:zinc ion binding"/>
    <property type="evidence" value="ECO:0007669"/>
    <property type="project" value="UniProtKB-KW"/>
</dbReference>
<evidence type="ECO:0000256" key="5">
    <source>
        <dbReference type="PROSITE-ProRule" id="PRU00502"/>
    </source>
</evidence>
<keyword evidence="4" id="KW-0862">Zinc</keyword>
<dbReference type="Pfam" id="PF00443">
    <property type="entry name" value="UCH"/>
    <property type="match status" value="1"/>
</dbReference>
<feature type="compositionally biased region" description="Basic and acidic residues" evidence="6">
    <location>
        <begin position="153"/>
        <end position="169"/>
    </location>
</feature>
<keyword evidence="9" id="KW-0378">Hydrolase</keyword>
<dbReference type="GO" id="GO:0005634">
    <property type="term" value="C:nucleus"/>
    <property type="evidence" value="ECO:0007669"/>
    <property type="project" value="TreeGrafter"/>
</dbReference>
<comment type="similarity">
    <text evidence="1">Belongs to the peptidase C19 family.</text>
</comment>
<protein>
    <submittedName>
        <fullName evidence="9">Ubiquitin carboxyl-terminal hydrolase 22</fullName>
    </submittedName>
</protein>
<dbReference type="InterPro" id="IPR018200">
    <property type="entry name" value="USP_CS"/>
</dbReference>
<evidence type="ECO:0000256" key="6">
    <source>
        <dbReference type="SAM" id="MobiDB-lite"/>
    </source>
</evidence>
<evidence type="ECO:0000313" key="9">
    <source>
        <dbReference type="EMBL" id="GIY33109.1"/>
    </source>
</evidence>
<comment type="caution">
    <text evidence="9">The sequence shown here is derived from an EMBL/GenBank/DDBJ whole genome shotgun (WGS) entry which is preliminary data.</text>
</comment>
<dbReference type="SUPFAM" id="SSF57850">
    <property type="entry name" value="RING/U-box"/>
    <property type="match status" value="1"/>
</dbReference>
<evidence type="ECO:0000256" key="4">
    <source>
        <dbReference type="ARBA" id="ARBA00022833"/>
    </source>
</evidence>
<dbReference type="GO" id="GO:0004843">
    <property type="term" value="F:cysteine-type deubiquitinase activity"/>
    <property type="evidence" value="ECO:0007669"/>
    <property type="project" value="InterPro"/>
</dbReference>
<dbReference type="InterPro" id="IPR001607">
    <property type="entry name" value="Znf_UBP"/>
</dbReference>
<organism evidence="9 10">
    <name type="scientific">Caerostris darwini</name>
    <dbReference type="NCBI Taxonomy" id="1538125"/>
    <lineage>
        <taxon>Eukaryota</taxon>
        <taxon>Metazoa</taxon>
        <taxon>Ecdysozoa</taxon>
        <taxon>Arthropoda</taxon>
        <taxon>Chelicerata</taxon>
        <taxon>Arachnida</taxon>
        <taxon>Araneae</taxon>
        <taxon>Araneomorphae</taxon>
        <taxon>Entelegynae</taxon>
        <taxon>Araneoidea</taxon>
        <taxon>Araneidae</taxon>
        <taxon>Caerostris</taxon>
    </lineage>
</organism>
<dbReference type="Gene3D" id="3.90.70.10">
    <property type="entry name" value="Cysteine proteinases"/>
    <property type="match status" value="1"/>
</dbReference>
<evidence type="ECO:0000259" key="7">
    <source>
        <dbReference type="PROSITE" id="PS50235"/>
    </source>
</evidence>
<dbReference type="GO" id="GO:0005829">
    <property type="term" value="C:cytosol"/>
    <property type="evidence" value="ECO:0007669"/>
    <property type="project" value="TreeGrafter"/>
</dbReference>
<dbReference type="SMART" id="SM00290">
    <property type="entry name" value="ZnF_UBP"/>
    <property type="match status" value="1"/>
</dbReference>
<evidence type="ECO:0000259" key="8">
    <source>
        <dbReference type="PROSITE" id="PS50271"/>
    </source>
</evidence>
<accession>A0AAV4SGN7</accession>
<keyword evidence="10" id="KW-1185">Reference proteome</keyword>
<dbReference type="InterPro" id="IPR028889">
    <property type="entry name" value="USP"/>
</dbReference>
<dbReference type="Pfam" id="PF02148">
    <property type="entry name" value="zf-UBP"/>
    <property type="match status" value="1"/>
</dbReference>
<dbReference type="EMBL" id="BPLQ01007901">
    <property type="protein sequence ID" value="GIY33109.1"/>
    <property type="molecule type" value="Genomic_DNA"/>
</dbReference>
<feature type="compositionally biased region" description="Basic and acidic residues" evidence="6">
    <location>
        <begin position="184"/>
        <end position="196"/>
    </location>
</feature>
<reference evidence="9 10" key="1">
    <citation type="submission" date="2021-06" db="EMBL/GenBank/DDBJ databases">
        <title>Caerostris darwini draft genome.</title>
        <authorList>
            <person name="Kono N."/>
            <person name="Arakawa K."/>
        </authorList>
    </citation>
    <scope>NUCLEOTIDE SEQUENCE [LARGE SCALE GENOMIC DNA]</scope>
</reference>
<dbReference type="PROSITE" id="PS50235">
    <property type="entry name" value="USP_3"/>
    <property type="match status" value="1"/>
</dbReference>
<dbReference type="PROSITE" id="PS50271">
    <property type="entry name" value="ZF_UBP"/>
    <property type="match status" value="1"/>
</dbReference>
<proteinExistence type="inferred from homology"/>
<sequence>MNKYVNPSEEDKGISSDYESLITKYNALDLNEGNLKRIEMNKYVNPSEEDKDISSDYESLVTKYNALDLNEGNLTATVTSKDIEAAEEETFEDEINNEDIEDGEEETFEDEINNEDLEGGEEETSEDEDLEGGEEETSEDEDIEAGEEETFEDERNNEDIKVGEDERSNAMESSVDAETISWENADKKDSESASSSDKDTIIIINDALKNLELNDREHLKRNDEILTHYIDNEKEVPNCECIHFKDVEILLRNYTVILSFYVTHLAYKEEAVCRICKHANKRLFACLTCPFFGCYEAGHMKKHVLEAKHCFAVSINLGEIFCFECDDFVYHETFENQLYKCQVAQSMVRNISPRPTWKPKRREIPLLKAMGMKQLASDTLLGVRGIQNVGNTCYINCIVQVLLHNPILVEYFLLDKRNCFKNKNCVSYELYNLFQRTCRGASSALRPTDFLRAYQKASGHVVGVFQQDAGEFFHNLVTILNDCCGEKNERHADWNSFLKKTFYGSYLNIRICTECKHTSKTLESFIEVVMGIKTILKVEHNNEKFIHLISGLKEKFCSEQKSTDKCPNCEKKGTTSLFEKIYELPNVVCFNVPRAYWSKKREVLEKDPSHLYFPEVIDLSPYVHPKIRQAQKDPDFYKYVLFGAVQHQGGKTGGHYWSYVRHRDSRWLVCEDEIIKDTSLREVLNCEASLLFYYKRFWKY</sequence>
<dbReference type="InterPro" id="IPR001394">
    <property type="entry name" value="Peptidase_C19_UCH"/>
</dbReference>
<dbReference type="PANTHER" id="PTHR24006:SF937">
    <property type="entry name" value="UBIQUITIN CARBOXYL-TERMINAL HYDROLASE"/>
    <property type="match status" value="1"/>
</dbReference>